<evidence type="ECO:0000313" key="3">
    <source>
        <dbReference type="EMBL" id="KJJ84887.1"/>
    </source>
</evidence>
<feature type="transmembrane region" description="Helical" evidence="1">
    <location>
        <begin position="158"/>
        <end position="175"/>
    </location>
</feature>
<proteinExistence type="predicted"/>
<dbReference type="Gene3D" id="1.10.10.60">
    <property type="entry name" value="Homeodomain-like"/>
    <property type="match status" value="1"/>
</dbReference>
<feature type="transmembrane region" description="Helical" evidence="1">
    <location>
        <begin position="6"/>
        <end position="21"/>
    </location>
</feature>
<dbReference type="EMBL" id="JYNY01000243">
    <property type="protein sequence ID" value="KJJ84887.1"/>
    <property type="molecule type" value="Genomic_DNA"/>
</dbReference>
<accession>A0A0F0CNQ6</accession>
<evidence type="ECO:0000313" key="4">
    <source>
        <dbReference type="EMBL" id="KJJ85551.1"/>
    </source>
</evidence>
<dbReference type="Pfam" id="PF02796">
    <property type="entry name" value="HTH_7"/>
    <property type="match status" value="1"/>
</dbReference>
<feature type="domain" description="Resolvase HTH" evidence="2">
    <location>
        <begin position="22"/>
        <end position="53"/>
    </location>
</feature>
<evidence type="ECO:0000259" key="2">
    <source>
        <dbReference type="Pfam" id="PF02796"/>
    </source>
</evidence>
<dbReference type="PANTHER" id="PTHR35004:SF6">
    <property type="entry name" value="TRANSPOSASE"/>
    <property type="match status" value="1"/>
</dbReference>
<keyword evidence="1" id="KW-0472">Membrane</keyword>
<reference evidence="3 5" key="1">
    <citation type="submission" date="2015-02" db="EMBL/GenBank/DDBJ databases">
        <title>Single-cell genomics of uncultivated deep-branching MTB reveals a conserved set of magnetosome genes.</title>
        <authorList>
            <person name="Kolinko S."/>
            <person name="Richter M."/>
            <person name="Glockner F.O."/>
            <person name="Brachmann A."/>
            <person name="Schuler D."/>
        </authorList>
    </citation>
    <scope>NUCLEOTIDE SEQUENCE [LARGE SCALE GENOMIC DNA]</scope>
    <source>
        <strain evidence="3">SKK-01</strain>
    </source>
</reference>
<keyword evidence="1" id="KW-1133">Transmembrane helix</keyword>
<dbReference type="PANTHER" id="PTHR35004">
    <property type="entry name" value="TRANSPOSASE RV3428C-RELATED"/>
    <property type="match status" value="1"/>
</dbReference>
<gene>
    <name evidence="4" type="ORF">OMAG_000579</name>
    <name evidence="3" type="ORF">OMAG_001248</name>
</gene>
<dbReference type="GO" id="GO:0000150">
    <property type="term" value="F:DNA strand exchange activity"/>
    <property type="evidence" value="ECO:0007669"/>
    <property type="project" value="InterPro"/>
</dbReference>
<dbReference type="InterPro" id="IPR006120">
    <property type="entry name" value="Resolvase_HTH_dom"/>
</dbReference>
<sequence length="192" mass="22487">MLFLKIIFIIIFILIMEVIMIKQKDWVDMRNLLASGLTKTEIAKQLGVSRKTVFNNLKKNSTPIYSRKKTIRQKIESFKEYMNLRLEKYNLTATKLYKEIQNQGYLGKYGMVARYVSFVKDSLASKAVLRFETLPGEQAQVDWGHFGKFYDRETKQTISLYCFLIILGFSRTLYVEFFSKADIFNLAGNPRL</sequence>
<dbReference type="Proteomes" id="UP000033428">
    <property type="component" value="Unassembled WGS sequence"/>
</dbReference>
<protein>
    <submittedName>
        <fullName evidence="3">Transposase orfA for insertion sequence element</fullName>
    </submittedName>
</protein>
<name>A0A0F0CNQ6_9BACT</name>
<organism evidence="3 5">
    <name type="scientific">Candidatus Omnitrophus magneticus</name>
    <dbReference type="NCBI Taxonomy" id="1609969"/>
    <lineage>
        <taxon>Bacteria</taxon>
        <taxon>Pseudomonadati</taxon>
        <taxon>Candidatus Omnitrophota</taxon>
        <taxon>Candidatus Omnitrophus</taxon>
    </lineage>
</organism>
<keyword evidence="5" id="KW-1185">Reference proteome</keyword>
<evidence type="ECO:0000313" key="5">
    <source>
        <dbReference type="Proteomes" id="UP000033428"/>
    </source>
</evidence>
<dbReference type="EMBL" id="JYNY01000123">
    <property type="protein sequence ID" value="KJJ85551.1"/>
    <property type="molecule type" value="Genomic_DNA"/>
</dbReference>
<dbReference type="GO" id="GO:0003677">
    <property type="term" value="F:DNA binding"/>
    <property type="evidence" value="ECO:0007669"/>
    <property type="project" value="InterPro"/>
</dbReference>
<keyword evidence="1" id="KW-0812">Transmembrane</keyword>
<dbReference type="AlphaFoldDB" id="A0A0F0CNQ6"/>
<comment type="caution">
    <text evidence="3">The sequence shown here is derived from an EMBL/GenBank/DDBJ whole genome shotgun (WGS) entry which is preliminary data.</text>
</comment>
<evidence type="ECO:0000256" key="1">
    <source>
        <dbReference type="SAM" id="Phobius"/>
    </source>
</evidence>